<name>A0A3S3NTT0_9ACAR</name>
<dbReference type="PANTHER" id="PTHR31859">
    <property type="entry name" value="TETRATRICOPEPTIDE REPEAT PROTEIN 39 FAMILY MEMBER"/>
    <property type="match status" value="1"/>
</dbReference>
<evidence type="ECO:0000256" key="1">
    <source>
        <dbReference type="SAM" id="Phobius"/>
    </source>
</evidence>
<feature type="non-terminal residue" evidence="2">
    <location>
        <position position="1"/>
    </location>
</feature>
<proteinExistence type="predicted"/>
<feature type="transmembrane region" description="Helical" evidence="1">
    <location>
        <begin position="163"/>
        <end position="185"/>
    </location>
</feature>
<keyword evidence="1" id="KW-0812">Transmembrane</keyword>
<evidence type="ECO:0000313" key="3">
    <source>
        <dbReference type="Proteomes" id="UP000285301"/>
    </source>
</evidence>
<dbReference type="EMBL" id="NCKU01008794">
    <property type="protein sequence ID" value="RWS01679.1"/>
    <property type="molecule type" value="Genomic_DNA"/>
</dbReference>
<dbReference type="AlphaFoldDB" id="A0A3S3NTT0"/>
<dbReference type="OrthoDB" id="43460at2759"/>
<protein>
    <submittedName>
        <fullName evidence="2">Tetratricopeptide repeat protein 39B-like protein</fullName>
    </submittedName>
</protein>
<dbReference type="Gene3D" id="1.25.40.10">
    <property type="entry name" value="Tetratricopeptide repeat domain"/>
    <property type="match status" value="1"/>
</dbReference>
<dbReference type="InterPro" id="IPR011990">
    <property type="entry name" value="TPR-like_helical_dom_sf"/>
</dbReference>
<feature type="transmembrane region" description="Helical" evidence="1">
    <location>
        <begin position="113"/>
        <end position="133"/>
    </location>
</feature>
<gene>
    <name evidence="2" type="ORF">B4U79_04174</name>
</gene>
<dbReference type="PANTHER" id="PTHR31859:SF1">
    <property type="entry name" value="TETRATRICOPEPTIDE REPEAT PROTEIN 39C"/>
    <property type="match status" value="1"/>
</dbReference>
<dbReference type="Proteomes" id="UP000285301">
    <property type="component" value="Unassembled WGS sequence"/>
</dbReference>
<keyword evidence="1" id="KW-0472">Membrane</keyword>
<comment type="caution">
    <text evidence="2">The sequence shown here is derived from an EMBL/GenBank/DDBJ whole genome shotgun (WGS) entry which is preliminary data.</text>
</comment>
<dbReference type="Pfam" id="PF10300">
    <property type="entry name" value="Iml2-TPR_39"/>
    <property type="match status" value="1"/>
</dbReference>
<organism evidence="2 3">
    <name type="scientific">Dinothrombium tinctorium</name>
    <dbReference type="NCBI Taxonomy" id="1965070"/>
    <lineage>
        <taxon>Eukaryota</taxon>
        <taxon>Metazoa</taxon>
        <taxon>Ecdysozoa</taxon>
        <taxon>Arthropoda</taxon>
        <taxon>Chelicerata</taxon>
        <taxon>Arachnida</taxon>
        <taxon>Acari</taxon>
        <taxon>Acariformes</taxon>
        <taxon>Trombidiformes</taxon>
        <taxon>Prostigmata</taxon>
        <taxon>Anystina</taxon>
        <taxon>Parasitengona</taxon>
        <taxon>Trombidioidea</taxon>
        <taxon>Trombidiidae</taxon>
        <taxon>Dinothrombium</taxon>
    </lineage>
</organism>
<keyword evidence="1" id="KW-1133">Transmembrane helix</keyword>
<dbReference type="InterPro" id="IPR019412">
    <property type="entry name" value="IML2/TPR_39"/>
</dbReference>
<sequence>SLLKMDKEMMKMSLEEFEKLLVLFNEKYRKQSSVLSRRNFDSYSDEEIHAELSYSIALVGSALLGTVYDQSFAGFVKGAYRMTTGYIGVREGLNILKTRKIWSHPRVKEHYEALLKFFLGLFEIVIACMPAKLSQILNFIGFSGRFEKGIDYLESAFTIKNTFGSIASGVILGFIYLFLEYFYGLGRSKLDMMRKIEADFSAMFPDIAPTAAVRASICYLQADFDKSIVICDEILAVQHPKYIQYIFSWIKSWCYAYQYKWRDAALAMHSLLECKWSPAMFYYIYASFLFMDANGSNEKSYDAELREIFSKIPTLRLKIGGHKVFHDNFFVDRSQNYFTDSNHYFLPAYELFYIWNYFEIVLKLEKNVEKILEDLKSRLATVENDCTRFDEYAQLLFLKAVVLKHINREIEAEALFKEILKNSKKVKKDKFLLAHSAFEIGRIHAKNRRYLEAKSWIMKSKKNYSGYLTECLLDFRVERMLHQIKTEESESESFVKDQNAENSN</sequence>
<reference evidence="2 3" key="1">
    <citation type="journal article" date="2018" name="Gigascience">
        <title>Genomes of trombidid mites reveal novel predicted allergens and laterally-transferred genes associated with secondary metabolism.</title>
        <authorList>
            <person name="Dong X."/>
            <person name="Chaisiri K."/>
            <person name="Xia D."/>
            <person name="Armstrong S.D."/>
            <person name="Fang Y."/>
            <person name="Donnelly M.J."/>
            <person name="Kadowaki T."/>
            <person name="McGarry J.W."/>
            <person name="Darby A.C."/>
            <person name="Makepeace B.L."/>
        </authorList>
    </citation>
    <scope>NUCLEOTIDE SEQUENCE [LARGE SCALE GENOMIC DNA]</scope>
    <source>
        <strain evidence="2">UoL-WK</strain>
    </source>
</reference>
<keyword evidence="3" id="KW-1185">Reference proteome</keyword>
<accession>A0A3S3NTT0</accession>
<evidence type="ECO:0000313" key="2">
    <source>
        <dbReference type="EMBL" id="RWS01679.1"/>
    </source>
</evidence>